<protein>
    <submittedName>
        <fullName evidence="1">Transcriptional regulator</fullName>
    </submittedName>
</protein>
<dbReference type="Gene3D" id="1.25.40.10">
    <property type="entry name" value="Tetratricopeptide repeat domain"/>
    <property type="match status" value="1"/>
</dbReference>
<evidence type="ECO:0000313" key="2">
    <source>
        <dbReference type="Proteomes" id="UP000586827"/>
    </source>
</evidence>
<dbReference type="InterPro" id="IPR011990">
    <property type="entry name" value="TPR-like_helical_dom_sf"/>
</dbReference>
<sequence>MRNALANRDLKQVYEFLGSSGVSQREIGSRTGQSQSEIYEVLHKNRQIQAYDVLARIADGLGIPRGYMGLAYDQTTELALDLAAATCSTDADERDEVRELLSHAANVTMGTSADDIAAWWQPIDSETAPAPERIDVADVIRIRALTDSMRTLDYRHGGGSCRDAVAAQVRWAQQLLNAERNEVTDRMLLTALADLHNLAGWTSFDVGMYRVARKHFGRAHAMAQRAGDHSLAANILYRTGRLHLHRGTDCDTENKRVAMFKVALKFFQLGQITAQDSGSSLTVAMLCANEGWAYGLLGDRAQMSRSLGRAQDEFARSTPGDSQAWVRFFSEADLDALTGIALTALPSPSSADLASGIEHITRAIDQRGPDMTRSRTFELTALATAYVREGSTDLGLHIGQQSLKAAAAVRSVRTVDRLRPLRDAARARRTASLHPLVQAIDSMRKSA</sequence>
<name>A0A849C4Q6_9NOCA</name>
<comment type="caution">
    <text evidence="1">The sequence shown here is derived from an EMBL/GenBank/DDBJ whole genome shotgun (WGS) entry which is preliminary data.</text>
</comment>
<dbReference type="EMBL" id="JABELX010000011">
    <property type="protein sequence ID" value="NNH73684.1"/>
    <property type="molecule type" value="Genomic_DNA"/>
</dbReference>
<evidence type="ECO:0000313" key="1">
    <source>
        <dbReference type="EMBL" id="NNH73684.1"/>
    </source>
</evidence>
<dbReference type="AlphaFoldDB" id="A0A849C4Q6"/>
<keyword evidence="2" id="KW-1185">Reference proteome</keyword>
<gene>
    <name evidence="1" type="ORF">HLB23_28175</name>
</gene>
<organism evidence="1 2">
    <name type="scientific">Nocardia uniformis</name>
    <dbReference type="NCBI Taxonomy" id="53432"/>
    <lineage>
        <taxon>Bacteria</taxon>
        <taxon>Bacillati</taxon>
        <taxon>Actinomycetota</taxon>
        <taxon>Actinomycetes</taxon>
        <taxon>Mycobacteriales</taxon>
        <taxon>Nocardiaceae</taxon>
        <taxon>Nocardia</taxon>
    </lineage>
</organism>
<accession>A0A849C4Q6</accession>
<reference evidence="1 2" key="1">
    <citation type="submission" date="2020-05" db="EMBL/GenBank/DDBJ databases">
        <title>MicrobeNet Type strains.</title>
        <authorList>
            <person name="Nicholson A.C."/>
        </authorList>
    </citation>
    <scope>NUCLEOTIDE SEQUENCE [LARGE SCALE GENOMIC DNA]</scope>
    <source>
        <strain evidence="1 2">JCM 3224</strain>
    </source>
</reference>
<proteinExistence type="predicted"/>
<dbReference type="Proteomes" id="UP000586827">
    <property type="component" value="Unassembled WGS sequence"/>
</dbReference>